<evidence type="ECO:0000313" key="2">
    <source>
        <dbReference type="EMBL" id="KAF4397847.1"/>
    </source>
</evidence>
<dbReference type="GO" id="GO:0006952">
    <property type="term" value="P:defense response"/>
    <property type="evidence" value="ECO:0007669"/>
    <property type="project" value="InterPro"/>
</dbReference>
<dbReference type="Gene3D" id="2.60.40.150">
    <property type="entry name" value="C2 domain"/>
    <property type="match status" value="2"/>
</dbReference>
<dbReference type="EMBL" id="JAATIQ010000029">
    <property type="protein sequence ID" value="KAF4397847.1"/>
    <property type="molecule type" value="Genomic_DNA"/>
</dbReference>
<dbReference type="PANTHER" id="PTHR32246:SF17">
    <property type="entry name" value="BON1-ASSOCIATED PROTEIN 2"/>
    <property type="match status" value="1"/>
</dbReference>
<comment type="caution">
    <text evidence="2">The sequence shown here is derived from an EMBL/GenBank/DDBJ whole genome shotgun (WGS) entry which is preliminary data.</text>
</comment>
<organism evidence="2 3">
    <name type="scientific">Cannabis sativa</name>
    <name type="common">Hemp</name>
    <name type="synonym">Marijuana</name>
    <dbReference type="NCBI Taxonomy" id="3483"/>
    <lineage>
        <taxon>Eukaryota</taxon>
        <taxon>Viridiplantae</taxon>
        <taxon>Streptophyta</taxon>
        <taxon>Embryophyta</taxon>
        <taxon>Tracheophyta</taxon>
        <taxon>Spermatophyta</taxon>
        <taxon>Magnoliopsida</taxon>
        <taxon>eudicotyledons</taxon>
        <taxon>Gunneridae</taxon>
        <taxon>Pentapetalae</taxon>
        <taxon>rosids</taxon>
        <taxon>fabids</taxon>
        <taxon>Rosales</taxon>
        <taxon>Cannabaceae</taxon>
        <taxon>Cannabis</taxon>
    </lineage>
</organism>
<name>A0A7J6HRD5_CANSA</name>
<dbReference type="SMART" id="SM00239">
    <property type="entry name" value="C2"/>
    <property type="match status" value="2"/>
</dbReference>
<sequence>MSNFNFSSRAVEITVLSGESLQIDRRPIKKNTFVVVRSIGGNDFCSTEIDTNGGSNPKWNQKLVLELPVQAAALTVEVYCKIMTGIRLVGTATVPISDFSGGYLPDNYLHFLSYRLRDEESERNGIINLSVKTKFAAAEVPEYRSCVASSSSSTASVVGVPTSKKYSSGIVTGESLRIDNRFIKKNAFVIVRSNSRNVFQTTEIDTKGGSNPNWNEKLVLDLPAVHHAAALTVEVHCRTAIGNRLVGTASVPVSDFSGGYLPENYLHFLSYRLRDQNGERNGIINLSVKTKSEYRSCAASSSALMGSSSVVGVPAGKNNMSGVVTGFPVWSASY</sequence>
<dbReference type="Proteomes" id="UP000583929">
    <property type="component" value="Unassembled WGS sequence"/>
</dbReference>
<dbReference type="CDD" id="cd04051">
    <property type="entry name" value="C2_SRC2_like"/>
    <property type="match status" value="2"/>
</dbReference>
<evidence type="ECO:0000259" key="1">
    <source>
        <dbReference type="PROSITE" id="PS50004"/>
    </source>
</evidence>
<feature type="domain" description="C2" evidence="1">
    <location>
        <begin position="147"/>
        <end position="268"/>
    </location>
</feature>
<feature type="domain" description="C2" evidence="1">
    <location>
        <begin position="1"/>
        <end position="109"/>
    </location>
</feature>
<proteinExistence type="predicted"/>
<dbReference type="AlphaFoldDB" id="A0A7J6HRD5"/>
<dbReference type="InterPro" id="IPR044750">
    <property type="entry name" value="C2_SRC2/BAP"/>
</dbReference>
<dbReference type="PANTHER" id="PTHR32246">
    <property type="entry name" value="INGRESSION PROTEIN FIC1"/>
    <property type="match status" value="1"/>
</dbReference>
<dbReference type="PROSITE" id="PS50004">
    <property type="entry name" value="C2"/>
    <property type="match status" value="2"/>
</dbReference>
<dbReference type="InterPro" id="IPR000008">
    <property type="entry name" value="C2_dom"/>
</dbReference>
<dbReference type="SUPFAM" id="SSF49562">
    <property type="entry name" value="C2 domain (Calcium/lipid-binding domain, CaLB)"/>
    <property type="match status" value="2"/>
</dbReference>
<keyword evidence="3" id="KW-1185">Reference proteome</keyword>
<dbReference type="Pfam" id="PF00168">
    <property type="entry name" value="C2"/>
    <property type="match status" value="2"/>
</dbReference>
<dbReference type="InterPro" id="IPR035892">
    <property type="entry name" value="C2_domain_sf"/>
</dbReference>
<evidence type="ECO:0000313" key="3">
    <source>
        <dbReference type="Proteomes" id="UP000583929"/>
    </source>
</evidence>
<protein>
    <recommendedName>
        <fullName evidence="1">C2 domain-containing protein</fullName>
    </recommendedName>
</protein>
<reference evidence="2 3" key="1">
    <citation type="journal article" date="2020" name="bioRxiv">
        <title>Sequence and annotation of 42 cannabis genomes reveals extensive copy number variation in cannabinoid synthesis and pathogen resistance genes.</title>
        <authorList>
            <person name="Mckernan K.J."/>
            <person name="Helbert Y."/>
            <person name="Kane L.T."/>
            <person name="Ebling H."/>
            <person name="Zhang L."/>
            <person name="Liu B."/>
            <person name="Eaton Z."/>
            <person name="Mclaughlin S."/>
            <person name="Kingan S."/>
            <person name="Baybayan P."/>
            <person name="Concepcion G."/>
            <person name="Jordan M."/>
            <person name="Riva A."/>
            <person name="Barbazuk W."/>
            <person name="Harkins T."/>
        </authorList>
    </citation>
    <scope>NUCLEOTIDE SEQUENCE [LARGE SCALE GENOMIC DNA]</scope>
    <source>
        <strain evidence="3">cv. Jamaican Lion 4</strain>
        <tissue evidence="2">Leaf</tissue>
    </source>
</reference>
<gene>
    <name evidence="2" type="ORF">G4B88_019568</name>
</gene>
<accession>A0A7J6HRD5</accession>